<dbReference type="AlphaFoldDB" id="A0A0N8KMB4"/>
<feature type="domain" description="DDH" evidence="6">
    <location>
        <begin position="117"/>
        <end position="270"/>
    </location>
</feature>
<dbReference type="NCBIfam" id="TIGR00644">
    <property type="entry name" value="recJ"/>
    <property type="match status" value="1"/>
</dbReference>
<accession>A0A0N8KMB4</accession>
<dbReference type="EMBL" id="LJZR01000035">
    <property type="protein sequence ID" value="KPQ33266.1"/>
    <property type="molecule type" value="Genomic_DNA"/>
</dbReference>
<keyword evidence="4 9" id="KW-0378">Hydrolase</keyword>
<feature type="domain" description="DHHA1" evidence="7">
    <location>
        <begin position="395"/>
        <end position="498"/>
    </location>
</feature>
<dbReference type="GO" id="GO:0006281">
    <property type="term" value="P:DNA repair"/>
    <property type="evidence" value="ECO:0007669"/>
    <property type="project" value="InterPro"/>
</dbReference>
<evidence type="ECO:0000256" key="4">
    <source>
        <dbReference type="ARBA" id="ARBA00022801"/>
    </source>
</evidence>
<reference evidence="9 10" key="1">
    <citation type="submission" date="2015-09" db="EMBL/GenBank/DDBJ databases">
        <title>Identification and resolution of microdiversity through metagenomic sequencing of parallel consortia.</title>
        <authorList>
            <person name="Nelson W.C."/>
            <person name="Romine M.F."/>
            <person name="Lindemann S.R."/>
        </authorList>
    </citation>
    <scope>NUCLEOTIDE SEQUENCE [LARGE SCALE GENOMIC DNA]</scope>
    <source>
        <strain evidence="9">Ana</strain>
    </source>
</reference>
<protein>
    <recommendedName>
        <fullName evidence="2">Single-stranded-DNA-specific exonuclease RecJ</fullName>
    </recommendedName>
</protein>
<dbReference type="Gene3D" id="3.90.1640.30">
    <property type="match status" value="1"/>
</dbReference>
<gene>
    <name evidence="9" type="primary">recJ-2</name>
    <name evidence="9" type="ORF">HLUCCA11_19115</name>
</gene>
<dbReference type="InterPro" id="IPR038763">
    <property type="entry name" value="DHH_sf"/>
</dbReference>
<dbReference type="PATRIC" id="fig|1666911.3.peg.2027"/>
<dbReference type="SUPFAM" id="SSF64182">
    <property type="entry name" value="DHH phosphoesterases"/>
    <property type="match status" value="1"/>
</dbReference>
<evidence type="ECO:0000259" key="7">
    <source>
        <dbReference type="Pfam" id="PF02272"/>
    </source>
</evidence>
<dbReference type="Pfam" id="PF01368">
    <property type="entry name" value="DHH"/>
    <property type="match status" value="1"/>
</dbReference>
<evidence type="ECO:0000256" key="3">
    <source>
        <dbReference type="ARBA" id="ARBA00022722"/>
    </source>
</evidence>
<evidence type="ECO:0000256" key="5">
    <source>
        <dbReference type="ARBA" id="ARBA00022839"/>
    </source>
</evidence>
<dbReference type="Gene3D" id="3.10.310.30">
    <property type="match status" value="1"/>
</dbReference>
<dbReference type="InterPro" id="IPR001667">
    <property type="entry name" value="DDH_dom"/>
</dbReference>
<evidence type="ECO:0000313" key="9">
    <source>
        <dbReference type="EMBL" id="KPQ33266.1"/>
    </source>
</evidence>
<comment type="caution">
    <text evidence="9">The sequence shown here is derived from an EMBL/GenBank/DDBJ whole genome shotgun (WGS) entry which is preliminary data.</text>
</comment>
<comment type="similarity">
    <text evidence="1">Belongs to the RecJ family.</text>
</comment>
<evidence type="ECO:0000259" key="6">
    <source>
        <dbReference type="Pfam" id="PF01368"/>
    </source>
</evidence>
<keyword evidence="5 9" id="KW-0269">Exonuclease</keyword>
<dbReference type="InterPro" id="IPR004610">
    <property type="entry name" value="RecJ"/>
</dbReference>
<dbReference type="Pfam" id="PF02272">
    <property type="entry name" value="DHHA1"/>
    <property type="match status" value="1"/>
</dbReference>
<proteinExistence type="inferred from homology"/>
<feature type="domain" description="RecJ OB" evidence="8">
    <location>
        <begin position="514"/>
        <end position="630"/>
    </location>
</feature>
<dbReference type="Proteomes" id="UP000050465">
    <property type="component" value="Unassembled WGS sequence"/>
</dbReference>
<dbReference type="GO" id="GO:0003676">
    <property type="term" value="F:nucleic acid binding"/>
    <property type="evidence" value="ECO:0007669"/>
    <property type="project" value="InterPro"/>
</dbReference>
<dbReference type="GO" id="GO:0008409">
    <property type="term" value="F:5'-3' exonuclease activity"/>
    <property type="evidence" value="ECO:0007669"/>
    <property type="project" value="InterPro"/>
</dbReference>
<organism evidence="9 10">
    <name type="scientific">Phormidesmis priestleyi Ana</name>
    <dbReference type="NCBI Taxonomy" id="1666911"/>
    <lineage>
        <taxon>Bacteria</taxon>
        <taxon>Bacillati</taxon>
        <taxon>Cyanobacteriota</taxon>
        <taxon>Cyanophyceae</taxon>
        <taxon>Leptolyngbyales</taxon>
        <taxon>Leptolyngbyaceae</taxon>
        <taxon>Phormidesmis</taxon>
    </lineage>
</organism>
<name>A0A0N8KMB4_9CYAN</name>
<evidence type="ECO:0000259" key="8">
    <source>
        <dbReference type="Pfam" id="PF17768"/>
    </source>
</evidence>
<sequence length="837" mass="92325">MDHTSAQISNQPLAQPLAQTALASHQKNWQMADFDPELVGDRLADWIATVEKISGLPHPTWGAQLLWNRGLRSAKALTGFLSPTDYVPASPFEFGEEMEWAVARLEKACRGSNPAEKVAIWGDFDADGVTSTAVLWDGLREFFPAPAQLTYFIPNRLKESHGLSMIGVEQLAAEGVTLIVTCDTGSTNLAEIERANALGIDVIVTDHHTLPVQRPPVVAIVNPRALPAEHPMAHLSGVAVAYKLMEALYERLPDIPRRPLTELVDLVAIGLIADLVALQGDCRYLAQVGIAQLQTHLQAAEPVRPGVARLLQLCRRAGDRPTDISFGIGPRINAVSRIYGDASFCVELLTSRDPLHCQLLAEKAELANARRKALQNDVFQQVTRQLEGRDLSTMGVIVLCDRQWPVGVLGLVAGQVAQQYGKPTILLTMDSPENEGTQAEGQTLVRGSARSVNQIDLYDLVNSQVNLLTRFGGHPFAAGLSLPLKNLPMFTAAINQQYRQKMGGQASEPTVIADLKVTVADLGRALFQQLKLLEPCGMGNPVPKLLIENCWFENVWHTKLKDRAGSKVNYIKASFKLCDESLQGNQDLRFPGLWWGHYKDDLPPGRWDVIAELDYNSHPKVSQYEIRLIDIRPSRAASNRAHPAPTVAALATETADLSAAPSQIDSSWLSPWLLDRRLASSSQATAETSLVLSRCPTQWNELLLWRYQAHQTRQSLALAYHLPEEVDPIHQWKTLLGLAKYISREQRAVTVEQLCEKLDLCDRTLQAGLAALSQAGFEIKQSAIDIRIKYHPGTASDNASEALSRFLAAIQEENFRRQYFAQAPIAALEAAMRIEAH</sequence>
<evidence type="ECO:0000256" key="2">
    <source>
        <dbReference type="ARBA" id="ARBA00019841"/>
    </source>
</evidence>
<dbReference type="InterPro" id="IPR051673">
    <property type="entry name" value="SSDNA_exonuclease_RecJ"/>
</dbReference>
<dbReference type="PANTHER" id="PTHR30255:SF2">
    <property type="entry name" value="SINGLE-STRANDED-DNA-SPECIFIC EXONUCLEASE RECJ"/>
    <property type="match status" value="1"/>
</dbReference>
<dbReference type="GO" id="GO:0006310">
    <property type="term" value="P:DNA recombination"/>
    <property type="evidence" value="ECO:0007669"/>
    <property type="project" value="InterPro"/>
</dbReference>
<dbReference type="InterPro" id="IPR003156">
    <property type="entry name" value="DHHA1_dom"/>
</dbReference>
<evidence type="ECO:0000256" key="1">
    <source>
        <dbReference type="ARBA" id="ARBA00005915"/>
    </source>
</evidence>
<keyword evidence="3" id="KW-0540">Nuclease</keyword>
<dbReference type="STRING" id="1666911.HLUCCA11_19115"/>
<dbReference type="Pfam" id="PF17768">
    <property type="entry name" value="RecJ_OB"/>
    <property type="match status" value="1"/>
</dbReference>
<evidence type="ECO:0000313" key="10">
    <source>
        <dbReference type="Proteomes" id="UP000050465"/>
    </source>
</evidence>
<dbReference type="PANTHER" id="PTHR30255">
    <property type="entry name" value="SINGLE-STRANDED-DNA-SPECIFIC EXONUCLEASE RECJ"/>
    <property type="match status" value="1"/>
</dbReference>
<dbReference type="InterPro" id="IPR041122">
    <property type="entry name" value="RecJ_OB"/>
</dbReference>